<dbReference type="InterPro" id="IPR003141">
    <property type="entry name" value="Pol/His_phosphatase_N"/>
</dbReference>
<dbReference type="InterPro" id="IPR052018">
    <property type="entry name" value="PHP_domain"/>
</dbReference>
<dbReference type="NCBIfam" id="NF038032">
    <property type="entry name" value="CehA_McbA_metalo"/>
    <property type="match status" value="1"/>
</dbReference>
<accession>A0A2G9YZ58</accession>
<reference evidence="2 3" key="1">
    <citation type="submission" date="2017-09" db="EMBL/GenBank/DDBJ databases">
        <title>Depth-based differentiation of microbial function through sediment-hosted aquifers and enrichment of novel symbionts in the deep terrestrial subsurface.</title>
        <authorList>
            <person name="Probst A.J."/>
            <person name="Ladd B."/>
            <person name="Jarett J.K."/>
            <person name="Geller-Mcgrath D.E."/>
            <person name="Sieber C.M."/>
            <person name="Emerson J.B."/>
            <person name="Anantharaman K."/>
            <person name="Thomas B.C."/>
            <person name="Malmstrom R."/>
            <person name="Stieglmeier M."/>
            <person name="Klingl A."/>
            <person name="Woyke T."/>
            <person name="Ryan C.M."/>
            <person name="Banfield J.F."/>
        </authorList>
    </citation>
    <scope>NUCLEOTIDE SEQUENCE [LARGE SCALE GENOMIC DNA]</scope>
    <source>
        <strain evidence="2">CG23_combo_of_CG06-09_8_20_14_all_38_19</strain>
    </source>
</reference>
<dbReference type="SMART" id="SM00481">
    <property type="entry name" value="POLIIIAc"/>
    <property type="match status" value="1"/>
</dbReference>
<organism evidence="2 3">
    <name type="scientific">Candidatus Nealsonbacteria bacterium CG23_combo_of_CG06-09_8_20_14_all_38_19</name>
    <dbReference type="NCBI Taxonomy" id="1974721"/>
    <lineage>
        <taxon>Bacteria</taxon>
        <taxon>Candidatus Nealsoniibacteriota</taxon>
    </lineage>
</organism>
<dbReference type="InterPro" id="IPR004013">
    <property type="entry name" value="PHP_dom"/>
</dbReference>
<dbReference type="PANTHER" id="PTHR42924">
    <property type="entry name" value="EXONUCLEASE"/>
    <property type="match status" value="1"/>
</dbReference>
<dbReference type="Pfam" id="PF02811">
    <property type="entry name" value="PHP"/>
    <property type="match status" value="1"/>
</dbReference>
<dbReference type="InterPro" id="IPR016195">
    <property type="entry name" value="Pol/histidinol_Pase-like"/>
</dbReference>
<dbReference type="GO" id="GO:0004534">
    <property type="term" value="F:5'-3' RNA exonuclease activity"/>
    <property type="evidence" value="ECO:0007669"/>
    <property type="project" value="TreeGrafter"/>
</dbReference>
<dbReference type="Pfam" id="PF13263">
    <property type="entry name" value="PHP_C"/>
    <property type="match status" value="1"/>
</dbReference>
<dbReference type="Gene3D" id="3.20.20.140">
    <property type="entry name" value="Metal-dependent hydrolases"/>
    <property type="match status" value="1"/>
</dbReference>
<evidence type="ECO:0000313" key="3">
    <source>
        <dbReference type="Proteomes" id="UP000230273"/>
    </source>
</evidence>
<gene>
    <name evidence="2" type="ORF">COX36_00265</name>
</gene>
<dbReference type="GO" id="GO:0035312">
    <property type="term" value="F:5'-3' DNA exonuclease activity"/>
    <property type="evidence" value="ECO:0007669"/>
    <property type="project" value="TreeGrafter"/>
</dbReference>
<name>A0A2G9YZ58_9BACT</name>
<dbReference type="CDD" id="cd07438">
    <property type="entry name" value="PHP_HisPPase_AMP"/>
    <property type="match status" value="1"/>
</dbReference>
<dbReference type="PANTHER" id="PTHR42924:SF3">
    <property type="entry name" value="POLYMERASE_HISTIDINOL PHOSPHATASE N-TERMINAL DOMAIN-CONTAINING PROTEIN"/>
    <property type="match status" value="1"/>
</dbReference>
<evidence type="ECO:0000313" key="2">
    <source>
        <dbReference type="EMBL" id="PIP24003.1"/>
    </source>
</evidence>
<sequence length="225" mass="25530">MKIDLHCHSYYSDGISSPYKLIKGALKKGLDGIAITDHGTMRGWREVKKTADNGLFLIPGEEISTKQGDILALFLRKEINGEGKDITEVAKEIKNQKGIVIIPHPFNRPKRFEKLENYLDIIDGIEVLNARWPFVSPDKKALSFAKHNNLAMTGGSDAHYYKEVGYSYTRAENAKNLDDFKNAILKKQTKAEGKKAPLRYLSLRPLAIWGFRGFYLRSKIMLSQK</sequence>
<dbReference type="Proteomes" id="UP000230273">
    <property type="component" value="Unassembled WGS sequence"/>
</dbReference>
<protein>
    <submittedName>
        <fullName evidence="2">Metal-dependent phosphoesterase</fullName>
    </submittedName>
</protein>
<proteinExistence type="predicted"/>
<dbReference type="SUPFAM" id="SSF89550">
    <property type="entry name" value="PHP domain-like"/>
    <property type="match status" value="1"/>
</dbReference>
<feature type="domain" description="Polymerase/histidinol phosphatase N-terminal" evidence="1">
    <location>
        <begin position="3"/>
        <end position="67"/>
    </location>
</feature>
<dbReference type="AlphaFoldDB" id="A0A2G9YZ58"/>
<evidence type="ECO:0000259" key="1">
    <source>
        <dbReference type="SMART" id="SM00481"/>
    </source>
</evidence>
<dbReference type="EMBL" id="PCRP01000004">
    <property type="protein sequence ID" value="PIP24003.1"/>
    <property type="molecule type" value="Genomic_DNA"/>
</dbReference>
<comment type="caution">
    <text evidence="2">The sequence shown here is derived from an EMBL/GenBank/DDBJ whole genome shotgun (WGS) entry which is preliminary data.</text>
</comment>